<dbReference type="STRING" id="857293.CAAU_1917"/>
<reference evidence="2 3" key="1">
    <citation type="journal article" date="2011" name="J. Bacteriol.">
        <title>Draft genome sequence of Caloramator australicus strain RC3T, a thermoanaerobe from the Great Artesian Basin of Australia.</title>
        <authorList>
            <person name="Ogg C.D."/>
            <person name="Patel B.K.C."/>
        </authorList>
    </citation>
    <scope>NUCLEOTIDE SEQUENCE [LARGE SCALE GENOMIC DNA]</scope>
    <source>
        <strain evidence="2 3">RC3</strain>
    </source>
</reference>
<dbReference type="AlphaFoldDB" id="I7LHF5"/>
<proteinExistence type="predicted"/>
<dbReference type="InterPro" id="IPR036105">
    <property type="entry name" value="DiNase_FeMo-co_biosyn_sf"/>
</dbReference>
<dbReference type="OrthoDB" id="280278at2"/>
<dbReference type="Gene3D" id="3.30.420.130">
    <property type="entry name" value="Dinitrogenase iron-molybdenum cofactor biosynthesis domain"/>
    <property type="match status" value="1"/>
</dbReference>
<accession>I7LHF5</accession>
<dbReference type="SUPFAM" id="SSF53146">
    <property type="entry name" value="Nitrogenase accessory factor-like"/>
    <property type="match status" value="1"/>
</dbReference>
<dbReference type="Proteomes" id="UP000007652">
    <property type="component" value="Unassembled WGS sequence"/>
</dbReference>
<dbReference type="InterPro" id="IPR033913">
    <property type="entry name" value="MTH1175_dom"/>
</dbReference>
<dbReference type="PANTHER" id="PTHR42983:SF1">
    <property type="entry name" value="IRON-MOLYBDENUM PROTEIN"/>
    <property type="match status" value="1"/>
</dbReference>
<dbReference type="EMBL" id="CAKP01000098">
    <property type="protein sequence ID" value="CCJ34001.1"/>
    <property type="molecule type" value="Genomic_DNA"/>
</dbReference>
<dbReference type="RefSeq" id="WP_008909258.1">
    <property type="nucleotide sequence ID" value="NZ_CAKP01000098.1"/>
</dbReference>
<dbReference type="CDD" id="cd00851">
    <property type="entry name" value="MTH1175"/>
    <property type="match status" value="1"/>
</dbReference>
<dbReference type="PANTHER" id="PTHR42983">
    <property type="entry name" value="DINITROGENASE IRON-MOLYBDENUM COFACTOR PROTEIN-RELATED"/>
    <property type="match status" value="1"/>
</dbReference>
<dbReference type="Pfam" id="PF02579">
    <property type="entry name" value="Nitro_FeMo-Co"/>
    <property type="match status" value="1"/>
</dbReference>
<evidence type="ECO:0000313" key="2">
    <source>
        <dbReference type="EMBL" id="CCJ34001.1"/>
    </source>
</evidence>
<comment type="caution">
    <text evidence="2">The sequence shown here is derived from an EMBL/GenBank/DDBJ whole genome shotgun (WGS) entry which is preliminary data.</text>
</comment>
<protein>
    <recommendedName>
        <fullName evidence="1">Dinitrogenase iron-molybdenum cofactor biosynthesis domain-containing protein</fullName>
    </recommendedName>
</protein>
<dbReference type="eggNOG" id="COG1433">
    <property type="taxonomic scope" value="Bacteria"/>
</dbReference>
<keyword evidence="3" id="KW-1185">Reference proteome</keyword>
<name>I7LHF5_9CLOT</name>
<gene>
    <name evidence="2" type="ORF">CAAU_1917</name>
</gene>
<evidence type="ECO:0000313" key="3">
    <source>
        <dbReference type="Proteomes" id="UP000007652"/>
    </source>
</evidence>
<evidence type="ECO:0000259" key="1">
    <source>
        <dbReference type="Pfam" id="PF02579"/>
    </source>
</evidence>
<feature type="domain" description="Dinitrogenase iron-molybdenum cofactor biosynthesis" evidence="1">
    <location>
        <begin position="9"/>
        <end position="96"/>
    </location>
</feature>
<sequence length="118" mass="12729">MKIAIAVIGNEVSQHFGQSESFYIYEVEGREIKAREIKKSPGHGHALIGGFLKENEVELVISGCMGEGAFNGLKAQGIKVLTGAEGTPDEIIKDYIEGKLNLKEDGCIHAGGHHHGHH</sequence>
<dbReference type="InterPro" id="IPR003731">
    <property type="entry name" value="Di-Nase_FeMo-co_biosynth"/>
</dbReference>
<organism evidence="2 3">
    <name type="scientific">Caloramator australicus RC3</name>
    <dbReference type="NCBI Taxonomy" id="857293"/>
    <lineage>
        <taxon>Bacteria</taxon>
        <taxon>Bacillati</taxon>
        <taxon>Bacillota</taxon>
        <taxon>Clostridia</taxon>
        <taxon>Eubacteriales</taxon>
        <taxon>Clostridiaceae</taxon>
        <taxon>Caloramator</taxon>
    </lineage>
</organism>